<keyword evidence="4" id="KW-1185">Reference proteome</keyword>
<reference evidence="3" key="1">
    <citation type="submission" date="2020-08" db="EMBL/GenBank/DDBJ databases">
        <title>Multicomponent nature underlies the extraordinary mechanical properties of spider dragline silk.</title>
        <authorList>
            <person name="Kono N."/>
            <person name="Nakamura H."/>
            <person name="Mori M."/>
            <person name="Yoshida Y."/>
            <person name="Ohtoshi R."/>
            <person name="Malay A.D."/>
            <person name="Moran D.A.P."/>
            <person name="Tomita M."/>
            <person name="Numata K."/>
            <person name="Arakawa K."/>
        </authorList>
    </citation>
    <scope>NUCLEOTIDE SEQUENCE</scope>
</reference>
<feature type="region of interest" description="Disordered" evidence="1">
    <location>
        <begin position="154"/>
        <end position="182"/>
    </location>
</feature>
<keyword evidence="2" id="KW-0732">Signal</keyword>
<accession>A0A8X6NB98</accession>
<evidence type="ECO:0000256" key="1">
    <source>
        <dbReference type="SAM" id="MobiDB-lite"/>
    </source>
</evidence>
<dbReference type="AlphaFoldDB" id="A0A8X6NB98"/>
<gene>
    <name evidence="3" type="ORF">NPIL_201461</name>
</gene>
<proteinExistence type="predicted"/>
<evidence type="ECO:0000256" key="2">
    <source>
        <dbReference type="SAM" id="SignalP"/>
    </source>
</evidence>
<dbReference type="Proteomes" id="UP000887013">
    <property type="component" value="Unassembled WGS sequence"/>
</dbReference>
<evidence type="ECO:0000313" key="4">
    <source>
        <dbReference type="Proteomes" id="UP000887013"/>
    </source>
</evidence>
<comment type="caution">
    <text evidence="3">The sequence shown here is derived from an EMBL/GenBank/DDBJ whole genome shotgun (WGS) entry which is preliminary data.</text>
</comment>
<name>A0A8X6NB98_NEPPI</name>
<dbReference type="EMBL" id="BMAW01102368">
    <property type="protein sequence ID" value="GFT03985.1"/>
    <property type="molecule type" value="Genomic_DNA"/>
</dbReference>
<feature type="chain" id="PRO_5036450793" evidence="2">
    <location>
        <begin position="24"/>
        <end position="242"/>
    </location>
</feature>
<organism evidence="3 4">
    <name type="scientific">Nephila pilipes</name>
    <name type="common">Giant wood spider</name>
    <name type="synonym">Nephila maculata</name>
    <dbReference type="NCBI Taxonomy" id="299642"/>
    <lineage>
        <taxon>Eukaryota</taxon>
        <taxon>Metazoa</taxon>
        <taxon>Ecdysozoa</taxon>
        <taxon>Arthropoda</taxon>
        <taxon>Chelicerata</taxon>
        <taxon>Arachnida</taxon>
        <taxon>Araneae</taxon>
        <taxon>Araneomorphae</taxon>
        <taxon>Entelegynae</taxon>
        <taxon>Araneoidea</taxon>
        <taxon>Nephilidae</taxon>
        <taxon>Nephila</taxon>
    </lineage>
</organism>
<evidence type="ECO:0000313" key="3">
    <source>
        <dbReference type="EMBL" id="GFT03985.1"/>
    </source>
</evidence>
<feature type="signal peptide" evidence="2">
    <location>
        <begin position="1"/>
        <end position="23"/>
    </location>
</feature>
<sequence length="242" mass="26893">MAGLWKTYLCGCYLFCASTPSTADTASSNKLLYLFANTWKALLLVLPSHHFFDFFPKRRVNEDLPIEQTVSEKMGLESALNNFASISEKLLRIGDEQLSPRPLSLESIFPRDSLQLAMVMDLAFSSHKVPTRTTPELTFHLTVCHPRSRRIQRVLNPPDSFSSSSLRQLSEEQSRGVSPKRAQSVLESLLSGTSEPQGSCEVLTRHNENYPGSVCSISSFGGQILRNRCLDVFTGLAFVSTG</sequence>
<protein>
    <submittedName>
        <fullName evidence="3">Uncharacterized protein</fullName>
    </submittedName>
</protein>